<dbReference type="InParanoid" id="L9KYV0"/>
<gene>
    <name evidence="2" type="ORF">TREES_T100003883</name>
</gene>
<keyword evidence="3" id="KW-1185">Reference proteome</keyword>
<feature type="compositionally biased region" description="Basic and acidic residues" evidence="1">
    <location>
        <begin position="51"/>
        <end position="61"/>
    </location>
</feature>
<proteinExistence type="predicted"/>
<evidence type="ECO:0000313" key="2">
    <source>
        <dbReference type="EMBL" id="ELW68120.1"/>
    </source>
</evidence>
<dbReference type="Proteomes" id="UP000011518">
    <property type="component" value="Unassembled WGS sequence"/>
</dbReference>
<dbReference type="EMBL" id="KB320579">
    <property type="protein sequence ID" value="ELW68120.1"/>
    <property type="molecule type" value="Genomic_DNA"/>
</dbReference>
<name>L9KYV0_TUPCH</name>
<reference evidence="3" key="2">
    <citation type="journal article" date="2013" name="Nat. Commun.">
        <title>Genome of the Chinese tree shrew.</title>
        <authorList>
            <person name="Fan Y."/>
            <person name="Huang Z.Y."/>
            <person name="Cao C.C."/>
            <person name="Chen C.S."/>
            <person name="Chen Y.X."/>
            <person name="Fan D.D."/>
            <person name="He J."/>
            <person name="Hou H.L."/>
            <person name="Hu L."/>
            <person name="Hu X.T."/>
            <person name="Jiang X.T."/>
            <person name="Lai R."/>
            <person name="Lang Y.S."/>
            <person name="Liang B."/>
            <person name="Liao S.G."/>
            <person name="Mu D."/>
            <person name="Ma Y.Y."/>
            <person name="Niu Y.Y."/>
            <person name="Sun X.Q."/>
            <person name="Xia J.Q."/>
            <person name="Xiao J."/>
            <person name="Xiong Z.Q."/>
            <person name="Xu L."/>
            <person name="Yang L."/>
            <person name="Zhang Y."/>
            <person name="Zhao W."/>
            <person name="Zhao X.D."/>
            <person name="Zheng Y.T."/>
            <person name="Zhou J.M."/>
            <person name="Zhu Y.B."/>
            <person name="Zhang G.J."/>
            <person name="Wang J."/>
            <person name="Yao Y.G."/>
        </authorList>
    </citation>
    <scope>NUCLEOTIDE SEQUENCE [LARGE SCALE GENOMIC DNA]</scope>
</reference>
<evidence type="ECO:0000313" key="3">
    <source>
        <dbReference type="Proteomes" id="UP000011518"/>
    </source>
</evidence>
<accession>L9KYV0</accession>
<reference evidence="3" key="1">
    <citation type="submission" date="2012-07" db="EMBL/GenBank/DDBJ databases">
        <title>Genome of the Chinese tree shrew, a rising model animal genetically related to primates.</title>
        <authorList>
            <person name="Zhang G."/>
            <person name="Fan Y."/>
            <person name="Yao Y."/>
            <person name="Huang Z."/>
        </authorList>
    </citation>
    <scope>NUCLEOTIDE SEQUENCE [LARGE SCALE GENOMIC DNA]</scope>
</reference>
<sequence>MPGYVPQPGRHLGQLRQMSGLPGEETPATRNDPEVAARPPLPSPRVGVTAEELRGPGRGEEGSAETPAFRWGLVQALPAADLGLPAGTCRASPGRWDSVGARCPAPGAPALLRRSVYGRFGAQPLTRALHRVSEATARVSCVWFAPLQVLWKDTYHKQIVCTFTEMAVETTSVILCTGMKK</sequence>
<protein>
    <submittedName>
        <fullName evidence="2">Uncharacterized protein</fullName>
    </submittedName>
</protein>
<organism evidence="2 3">
    <name type="scientific">Tupaia chinensis</name>
    <name type="common">Chinese tree shrew</name>
    <name type="synonym">Tupaia belangeri chinensis</name>
    <dbReference type="NCBI Taxonomy" id="246437"/>
    <lineage>
        <taxon>Eukaryota</taxon>
        <taxon>Metazoa</taxon>
        <taxon>Chordata</taxon>
        <taxon>Craniata</taxon>
        <taxon>Vertebrata</taxon>
        <taxon>Euteleostomi</taxon>
        <taxon>Mammalia</taxon>
        <taxon>Eutheria</taxon>
        <taxon>Euarchontoglires</taxon>
        <taxon>Scandentia</taxon>
        <taxon>Tupaiidae</taxon>
        <taxon>Tupaia</taxon>
    </lineage>
</organism>
<evidence type="ECO:0000256" key="1">
    <source>
        <dbReference type="SAM" id="MobiDB-lite"/>
    </source>
</evidence>
<dbReference type="AlphaFoldDB" id="L9KYV0"/>
<feature type="region of interest" description="Disordered" evidence="1">
    <location>
        <begin position="1"/>
        <end position="65"/>
    </location>
</feature>